<evidence type="ECO:0000313" key="12">
    <source>
        <dbReference type="EMBL" id="PUB10714.1"/>
    </source>
</evidence>
<feature type="transmembrane region" description="Helical" evidence="10">
    <location>
        <begin position="375"/>
        <end position="398"/>
    </location>
</feature>
<keyword evidence="4 10" id="KW-0479">Metal-binding</keyword>
<dbReference type="AlphaFoldDB" id="A0A2T6K7Q4"/>
<feature type="domain" description="HMA" evidence="11">
    <location>
        <begin position="5"/>
        <end position="70"/>
    </location>
</feature>
<comment type="subcellular location">
    <subcellularLocation>
        <location evidence="10">Cell membrane</location>
    </subcellularLocation>
    <subcellularLocation>
        <location evidence="1">Endomembrane system</location>
        <topology evidence="1">Multi-pass membrane protein</topology>
    </subcellularLocation>
</comment>
<dbReference type="GO" id="GO:0005507">
    <property type="term" value="F:copper ion binding"/>
    <property type="evidence" value="ECO:0007669"/>
    <property type="project" value="TreeGrafter"/>
</dbReference>
<dbReference type="GO" id="GO:0012505">
    <property type="term" value="C:endomembrane system"/>
    <property type="evidence" value="ECO:0007669"/>
    <property type="project" value="UniProtKB-SubCell"/>
</dbReference>
<evidence type="ECO:0000256" key="1">
    <source>
        <dbReference type="ARBA" id="ARBA00004127"/>
    </source>
</evidence>
<evidence type="ECO:0000256" key="8">
    <source>
        <dbReference type="ARBA" id="ARBA00022989"/>
    </source>
</evidence>
<dbReference type="InterPro" id="IPR023299">
    <property type="entry name" value="ATPase_P-typ_cyto_dom_N"/>
</dbReference>
<evidence type="ECO:0000256" key="7">
    <source>
        <dbReference type="ARBA" id="ARBA00022967"/>
    </source>
</evidence>
<dbReference type="SFLD" id="SFLDF00027">
    <property type="entry name" value="p-type_atpase"/>
    <property type="match status" value="1"/>
</dbReference>
<evidence type="ECO:0000313" key="13">
    <source>
        <dbReference type="Proteomes" id="UP000244523"/>
    </source>
</evidence>
<dbReference type="InterPro" id="IPR008250">
    <property type="entry name" value="ATPase_P-typ_transduc_dom_A_sf"/>
</dbReference>
<dbReference type="OrthoDB" id="9807843at2"/>
<dbReference type="SFLD" id="SFLDS00003">
    <property type="entry name" value="Haloacid_Dehalogenase"/>
    <property type="match status" value="1"/>
</dbReference>
<keyword evidence="13" id="KW-1185">Reference proteome</keyword>
<evidence type="ECO:0000259" key="11">
    <source>
        <dbReference type="PROSITE" id="PS50846"/>
    </source>
</evidence>
<evidence type="ECO:0000256" key="10">
    <source>
        <dbReference type="RuleBase" id="RU362081"/>
    </source>
</evidence>
<keyword evidence="10" id="KW-1003">Cell membrane</keyword>
<dbReference type="Gene3D" id="3.40.50.1000">
    <property type="entry name" value="HAD superfamily/HAD-like"/>
    <property type="match status" value="1"/>
</dbReference>
<dbReference type="InterPro" id="IPR036412">
    <property type="entry name" value="HAD-like_sf"/>
</dbReference>
<dbReference type="SUPFAM" id="SSF55008">
    <property type="entry name" value="HMA, heavy metal-associated domain"/>
    <property type="match status" value="1"/>
</dbReference>
<dbReference type="PRINTS" id="PR00119">
    <property type="entry name" value="CATATPASE"/>
</dbReference>
<dbReference type="Proteomes" id="UP000244523">
    <property type="component" value="Unassembled WGS sequence"/>
</dbReference>
<organism evidence="12 13">
    <name type="scientific">Yoonia sediminilitoris</name>
    <dbReference type="NCBI Taxonomy" id="1286148"/>
    <lineage>
        <taxon>Bacteria</taxon>
        <taxon>Pseudomonadati</taxon>
        <taxon>Pseudomonadota</taxon>
        <taxon>Alphaproteobacteria</taxon>
        <taxon>Rhodobacterales</taxon>
        <taxon>Paracoccaceae</taxon>
        <taxon>Yoonia</taxon>
    </lineage>
</organism>
<dbReference type="GO" id="GO:0016887">
    <property type="term" value="F:ATP hydrolysis activity"/>
    <property type="evidence" value="ECO:0007669"/>
    <property type="project" value="InterPro"/>
</dbReference>
<dbReference type="Gene3D" id="2.70.150.10">
    <property type="entry name" value="Calcium-transporting ATPase, cytoplasmic transduction domain A"/>
    <property type="match status" value="1"/>
</dbReference>
<keyword evidence="7" id="KW-1278">Translocase</keyword>
<dbReference type="InterPro" id="IPR036163">
    <property type="entry name" value="HMA_dom_sf"/>
</dbReference>
<evidence type="ECO:0000256" key="6">
    <source>
        <dbReference type="ARBA" id="ARBA00022840"/>
    </source>
</evidence>
<dbReference type="GO" id="GO:0043682">
    <property type="term" value="F:P-type divalent copper transporter activity"/>
    <property type="evidence" value="ECO:0007669"/>
    <property type="project" value="TreeGrafter"/>
</dbReference>
<evidence type="ECO:0000256" key="9">
    <source>
        <dbReference type="ARBA" id="ARBA00023136"/>
    </source>
</evidence>
<keyword evidence="5 10" id="KW-0547">Nucleotide-binding</keyword>
<dbReference type="PROSITE" id="PS50846">
    <property type="entry name" value="HMA_2"/>
    <property type="match status" value="1"/>
</dbReference>
<dbReference type="Pfam" id="PF00702">
    <property type="entry name" value="Hydrolase"/>
    <property type="match status" value="1"/>
</dbReference>
<dbReference type="InterPro" id="IPR059000">
    <property type="entry name" value="ATPase_P-type_domA"/>
</dbReference>
<evidence type="ECO:0000256" key="2">
    <source>
        <dbReference type="ARBA" id="ARBA00006024"/>
    </source>
</evidence>
<keyword evidence="9 10" id="KW-0472">Membrane</keyword>
<dbReference type="Gene3D" id="3.40.1110.10">
    <property type="entry name" value="Calcium-transporting ATPase, cytoplasmic domain N"/>
    <property type="match status" value="1"/>
</dbReference>
<dbReference type="SUPFAM" id="SSF81653">
    <property type="entry name" value="Calcium ATPase, transduction domain A"/>
    <property type="match status" value="1"/>
</dbReference>
<dbReference type="InterPro" id="IPR001757">
    <property type="entry name" value="P_typ_ATPase"/>
</dbReference>
<dbReference type="InterPro" id="IPR006121">
    <property type="entry name" value="HMA_dom"/>
</dbReference>
<feature type="transmembrane region" description="Helical" evidence="10">
    <location>
        <begin position="93"/>
        <end position="113"/>
    </location>
</feature>
<dbReference type="FunFam" id="2.70.150.10:FF:000002">
    <property type="entry name" value="Copper-transporting ATPase 1, putative"/>
    <property type="match status" value="1"/>
</dbReference>
<evidence type="ECO:0000256" key="3">
    <source>
        <dbReference type="ARBA" id="ARBA00022692"/>
    </source>
</evidence>
<feature type="transmembrane region" description="Helical" evidence="10">
    <location>
        <begin position="712"/>
        <end position="734"/>
    </location>
</feature>
<dbReference type="PANTHER" id="PTHR43520:SF8">
    <property type="entry name" value="P-TYPE CU(+) TRANSPORTER"/>
    <property type="match status" value="1"/>
</dbReference>
<evidence type="ECO:0000256" key="5">
    <source>
        <dbReference type="ARBA" id="ARBA00022741"/>
    </source>
</evidence>
<sequence length="743" mass="76266">MTKHSEIRLAVDGMSCASCVGRVETALKNVPGVEFAQVNLADGTARIVSQADADANALKRATAAIGYDATVLGADETTDEAQATEAEHLKRSFLVAMGLTFPVFLLEMGGHLIPALHDLIMRTIGMTASWTVQFILATLVIAGPGRIFYVKGIASLRHLSPDMNALVVLGTAAAWTYSTCALFLPGVFPAGTLAVYFEAAAVIITLILLGRWLEARAKGQTGAAIKRLIGLRPATATVLRDGDARDIPINEVVQGDMLLLRPGARIAVDGVVVKGQSFVDEAMITGEPMPVDKAEGDRLTAGTVNGNGVIEMRATAVGEDTMLAQIIAMVQDAQGARLPVQDLLNRVTAWFVPAVMAVATLTVLVWLTIGPDPALSYALVAGVSVLIIACPCAMGLAAPTSIMVGTGRAADLGVLFRRGDGLQALQSVDVVAFDKTGTLTLGKPALTDVVVLNGDEETLLRLAAAVEKTSEHPLAQAIVDAATAPLPSATDVQAVPGYGIKAQVSGSTVVVGAQRMLQAEGIDSAALAETAARFSKVGKTSIMVAVDGKAAGVLAVADQLRPNAVATVRMLQANDVKVVMITGDAAQTAQATADDLGITDVIADVLPGGKKDAIAQLHSGGKKVAFVGDGINDAPALAAADVGIAIGTGTDVAVEAADVVLMSGDPAGVANAIAVSKATMANIRQNLMWAFGYNILLVPVAAGVLFPVWGMLLSPALAAGAMALSSVIVVSNALRLRGAKGVL</sequence>
<comment type="caution">
    <text evidence="12">The sequence shown here is derived from an EMBL/GenBank/DDBJ whole genome shotgun (WGS) entry which is preliminary data.</text>
</comment>
<dbReference type="RefSeq" id="WP_108388564.1">
    <property type="nucleotide sequence ID" value="NZ_QBUD01000017.1"/>
</dbReference>
<dbReference type="NCBIfam" id="TIGR01494">
    <property type="entry name" value="ATPase_P-type"/>
    <property type="match status" value="1"/>
</dbReference>
<feature type="transmembrane region" description="Helical" evidence="10">
    <location>
        <begin position="190"/>
        <end position="209"/>
    </location>
</feature>
<proteinExistence type="inferred from homology"/>
<dbReference type="GO" id="GO:0005886">
    <property type="term" value="C:plasma membrane"/>
    <property type="evidence" value="ECO:0007669"/>
    <property type="project" value="UniProtKB-SubCell"/>
</dbReference>
<keyword evidence="3 10" id="KW-0812">Transmembrane</keyword>
<dbReference type="EMBL" id="QBUD01000017">
    <property type="protein sequence ID" value="PUB10714.1"/>
    <property type="molecule type" value="Genomic_DNA"/>
</dbReference>
<name>A0A2T6K7Q4_9RHOB</name>
<evidence type="ECO:0000256" key="4">
    <source>
        <dbReference type="ARBA" id="ARBA00022723"/>
    </source>
</evidence>
<dbReference type="NCBIfam" id="TIGR01525">
    <property type="entry name" value="ATPase-IB_hvy"/>
    <property type="match status" value="1"/>
</dbReference>
<dbReference type="SUPFAM" id="SSF81665">
    <property type="entry name" value="Calcium ATPase, transmembrane domain M"/>
    <property type="match status" value="1"/>
</dbReference>
<dbReference type="PROSITE" id="PS01047">
    <property type="entry name" value="HMA_1"/>
    <property type="match status" value="1"/>
</dbReference>
<protein>
    <submittedName>
        <fullName evidence="12">Cu+-exporting ATPase</fullName>
    </submittedName>
</protein>
<dbReference type="CDD" id="cd02094">
    <property type="entry name" value="P-type_ATPase_Cu-like"/>
    <property type="match status" value="1"/>
</dbReference>
<dbReference type="GO" id="GO:0055070">
    <property type="term" value="P:copper ion homeostasis"/>
    <property type="evidence" value="ECO:0007669"/>
    <property type="project" value="TreeGrafter"/>
</dbReference>
<reference evidence="12 13" key="1">
    <citation type="submission" date="2018-04" db="EMBL/GenBank/DDBJ databases">
        <title>Genomic Encyclopedia of Archaeal and Bacterial Type Strains, Phase II (KMG-II): from individual species to whole genera.</title>
        <authorList>
            <person name="Goeker M."/>
        </authorList>
    </citation>
    <scope>NUCLEOTIDE SEQUENCE [LARGE SCALE GENOMIC DNA]</scope>
    <source>
        <strain evidence="12 13">DSM 29955</strain>
    </source>
</reference>
<dbReference type="SUPFAM" id="SSF56784">
    <property type="entry name" value="HAD-like"/>
    <property type="match status" value="1"/>
</dbReference>
<keyword evidence="6 10" id="KW-0067">ATP-binding</keyword>
<feature type="transmembrane region" description="Helical" evidence="10">
    <location>
        <begin position="163"/>
        <end position="184"/>
    </location>
</feature>
<feature type="transmembrane region" description="Helical" evidence="10">
    <location>
        <begin position="119"/>
        <end position="142"/>
    </location>
</feature>
<gene>
    <name evidence="12" type="ORF">C8N45_11759</name>
</gene>
<dbReference type="InterPro" id="IPR023214">
    <property type="entry name" value="HAD_sf"/>
</dbReference>
<feature type="transmembrane region" description="Helical" evidence="10">
    <location>
        <begin position="687"/>
        <end position="706"/>
    </location>
</feature>
<dbReference type="PRINTS" id="PR00943">
    <property type="entry name" value="CUATPASE"/>
</dbReference>
<dbReference type="GO" id="GO:0005524">
    <property type="term" value="F:ATP binding"/>
    <property type="evidence" value="ECO:0007669"/>
    <property type="project" value="UniProtKB-UniRule"/>
</dbReference>
<dbReference type="PROSITE" id="PS00154">
    <property type="entry name" value="ATPASE_E1_E2"/>
    <property type="match status" value="1"/>
</dbReference>
<dbReference type="CDD" id="cd00371">
    <property type="entry name" value="HMA"/>
    <property type="match status" value="1"/>
</dbReference>
<dbReference type="InterPro" id="IPR027256">
    <property type="entry name" value="P-typ_ATPase_IB"/>
</dbReference>
<dbReference type="PANTHER" id="PTHR43520">
    <property type="entry name" value="ATP7, ISOFORM B"/>
    <property type="match status" value="1"/>
</dbReference>
<dbReference type="InterPro" id="IPR023298">
    <property type="entry name" value="ATPase_P-typ_TM_dom_sf"/>
</dbReference>
<dbReference type="Pfam" id="PF00122">
    <property type="entry name" value="E1-E2_ATPase"/>
    <property type="match status" value="1"/>
</dbReference>
<dbReference type="InterPro" id="IPR017969">
    <property type="entry name" value="Heavy-metal-associated_CS"/>
</dbReference>
<accession>A0A2T6K7Q4</accession>
<dbReference type="InterPro" id="IPR044492">
    <property type="entry name" value="P_typ_ATPase_HD_dom"/>
</dbReference>
<keyword evidence="8 10" id="KW-1133">Transmembrane helix</keyword>
<dbReference type="NCBIfam" id="TIGR01511">
    <property type="entry name" value="ATPase-IB1_Cu"/>
    <property type="match status" value="1"/>
</dbReference>
<comment type="similarity">
    <text evidence="2 10">Belongs to the cation transport ATPase (P-type) (TC 3.A.3) family. Type IB subfamily.</text>
</comment>
<feature type="transmembrane region" description="Helical" evidence="10">
    <location>
        <begin position="347"/>
        <end position="369"/>
    </location>
</feature>
<dbReference type="Pfam" id="PF00403">
    <property type="entry name" value="HMA"/>
    <property type="match status" value="1"/>
</dbReference>
<dbReference type="SFLD" id="SFLDG00002">
    <property type="entry name" value="C1.7:_P-type_atpase_like"/>
    <property type="match status" value="1"/>
</dbReference>
<dbReference type="Gene3D" id="3.30.70.100">
    <property type="match status" value="1"/>
</dbReference>
<dbReference type="InterPro" id="IPR018303">
    <property type="entry name" value="ATPase_P-typ_P_site"/>
</dbReference>